<feature type="domain" description="CBS" evidence="2">
    <location>
        <begin position="538"/>
        <end position="598"/>
    </location>
</feature>
<dbReference type="OrthoDB" id="72239at2759"/>
<dbReference type="PROSITE" id="PS51371">
    <property type="entry name" value="CBS"/>
    <property type="match status" value="1"/>
</dbReference>
<name>A0A8K1FA22_PYTOL</name>
<keyword evidence="4" id="KW-1185">Reference proteome</keyword>
<sequence>MGAALASNRLSEPAHRDVLSEYLPYSIRTLDECAQIFLDVSPEDDEGMDGSYGRTPHRKKAPSYPRFLSPTQFDEVFGMLVADTERHFSFFQSSESKSVCAPQVFCGIALLTRTELHAKVSFLLRLYADSHRELTVERKRQVLSDFIVALQRTLRLSDRIEKDVLTFVEAFDLSDGTRVTTSREMYDVCFTNARVCGYLHEIQSVMQDFAASVEKEQHAASQLASRTLQRGSGPRTELRFLKRAQSTLQITQHPLLWKLKASDVGSFWRQESPLILSDDMNVREALLEMTIMEATSVVVTEDDAPSAQVCGFLTLQDLNRFFAACVASNEAASPSPVNPNSTTQRLQFLAAWSAFTSASLDDVLNDFENGITPAVLPFQCIAEDESLFNSILRLACGTEAVAVFRAPSERAFGENNAITTTSDDLLGHLSVYDLIQWLDENLSLLNGKQFFAVGAFPSFFALPQQYDPYKGTLVDALMRMHSTKVTGLHLVSDDAEEPPGVLTAAILRELAAALDEDRLVENGCSVPLQQLLKTIPSGVTPSVSVSPEDSIAEVVHVMAEKRVRRVFIRQPSEPVQDCLGVIRAVDLLLLLIEEQHRTPRLVG</sequence>
<accession>A0A8K1FA22</accession>
<dbReference type="Proteomes" id="UP000794436">
    <property type="component" value="Unassembled WGS sequence"/>
</dbReference>
<evidence type="ECO:0000313" key="3">
    <source>
        <dbReference type="EMBL" id="TMW55815.1"/>
    </source>
</evidence>
<evidence type="ECO:0000256" key="1">
    <source>
        <dbReference type="PROSITE-ProRule" id="PRU00703"/>
    </source>
</evidence>
<comment type="caution">
    <text evidence="3">The sequence shown here is derived from an EMBL/GenBank/DDBJ whole genome shotgun (WGS) entry which is preliminary data.</text>
</comment>
<dbReference type="SUPFAM" id="SSF54631">
    <property type="entry name" value="CBS-domain pair"/>
    <property type="match status" value="1"/>
</dbReference>
<organism evidence="3 4">
    <name type="scientific">Pythium oligandrum</name>
    <name type="common">Mycoparasitic fungus</name>
    <dbReference type="NCBI Taxonomy" id="41045"/>
    <lineage>
        <taxon>Eukaryota</taxon>
        <taxon>Sar</taxon>
        <taxon>Stramenopiles</taxon>
        <taxon>Oomycota</taxon>
        <taxon>Peronosporomycetes</taxon>
        <taxon>Pythiales</taxon>
        <taxon>Pythiaceae</taxon>
        <taxon>Pythium</taxon>
    </lineage>
</organism>
<keyword evidence="1" id="KW-0129">CBS domain</keyword>
<evidence type="ECO:0000259" key="2">
    <source>
        <dbReference type="PROSITE" id="PS51371"/>
    </source>
</evidence>
<dbReference type="Pfam" id="PF00571">
    <property type="entry name" value="CBS"/>
    <property type="match status" value="1"/>
</dbReference>
<dbReference type="EMBL" id="SPLM01000146">
    <property type="protein sequence ID" value="TMW55815.1"/>
    <property type="molecule type" value="Genomic_DNA"/>
</dbReference>
<dbReference type="SMART" id="SM00116">
    <property type="entry name" value="CBS"/>
    <property type="match status" value="2"/>
</dbReference>
<dbReference type="AlphaFoldDB" id="A0A8K1FA22"/>
<dbReference type="Gene3D" id="3.10.580.10">
    <property type="entry name" value="CBS-domain"/>
    <property type="match status" value="1"/>
</dbReference>
<gene>
    <name evidence="3" type="ORF">Poli38472_008463</name>
</gene>
<reference evidence="3" key="1">
    <citation type="submission" date="2019-03" db="EMBL/GenBank/DDBJ databases">
        <title>Long read genome sequence of the mycoparasitic Pythium oligandrum ATCC 38472 isolated from sugarbeet rhizosphere.</title>
        <authorList>
            <person name="Gaulin E."/>
        </authorList>
    </citation>
    <scope>NUCLEOTIDE SEQUENCE</scope>
    <source>
        <strain evidence="3">ATCC 38472_TT</strain>
    </source>
</reference>
<dbReference type="InterPro" id="IPR046342">
    <property type="entry name" value="CBS_dom_sf"/>
</dbReference>
<evidence type="ECO:0000313" key="4">
    <source>
        <dbReference type="Proteomes" id="UP000794436"/>
    </source>
</evidence>
<dbReference type="InterPro" id="IPR000644">
    <property type="entry name" value="CBS_dom"/>
</dbReference>
<protein>
    <recommendedName>
        <fullName evidence="2">CBS domain-containing protein</fullName>
    </recommendedName>
</protein>
<proteinExistence type="predicted"/>